<dbReference type="GO" id="GO:0008270">
    <property type="term" value="F:zinc ion binding"/>
    <property type="evidence" value="ECO:0007669"/>
    <property type="project" value="InterPro"/>
</dbReference>
<keyword evidence="5" id="KW-0539">Nucleus</keyword>
<sequence>MMTSPLHTSPDSPRPRNRLREACDFCHQSKVKCTGDSPCVRCIELDIPCRYGFVIRTGKPKGSRNRKTLEKAERLRQEATMSTKHLCSASKGQNSSSSGSCSSSTSRATGDGEMNRREMSPGDEILLPLNWYSNWMTLSEGDVAQHPSEAYLQHEVTGLWRPNEEEALQLTPPNSAAIPFISDSLSPLYTTLTEPISSGTPPLNTSNSASHSCTCVSYLLDSKSRLCSLTLDPVERGRFDLGMQAVNRIWASIRDIMQCESHEHHPQLFFLMSWCIRIACGWFQSQASLKHQHEASLLFSQPLLDGIDMRCGEYEIPHQQVHVIHGLMVHMAVQEGIDLLRGLRRILEKEETPLPNLPVSVISLNPVDVTYILAVLAQCEEEMLRILHVGRQLLTTDVDE</sequence>
<organism evidence="10 11">
    <name type="scientific">Aspergillus neoniger (strain CBS 115656)</name>
    <dbReference type="NCBI Taxonomy" id="1448310"/>
    <lineage>
        <taxon>Eukaryota</taxon>
        <taxon>Fungi</taxon>
        <taxon>Dikarya</taxon>
        <taxon>Ascomycota</taxon>
        <taxon>Pezizomycotina</taxon>
        <taxon>Eurotiomycetes</taxon>
        <taxon>Eurotiomycetidae</taxon>
        <taxon>Eurotiales</taxon>
        <taxon>Aspergillaceae</taxon>
        <taxon>Aspergillus</taxon>
        <taxon>Aspergillus subgen. Circumdati</taxon>
    </lineage>
</organism>
<dbReference type="GO" id="GO:0003677">
    <property type="term" value="F:DNA binding"/>
    <property type="evidence" value="ECO:0007669"/>
    <property type="project" value="UniProtKB-KW"/>
</dbReference>
<keyword evidence="11" id="KW-1185">Reference proteome</keyword>
<dbReference type="CDD" id="cd00067">
    <property type="entry name" value="GAL4"/>
    <property type="match status" value="1"/>
</dbReference>
<dbReference type="PANTHER" id="PTHR47663:SF1">
    <property type="entry name" value="XYLANOLYTIC TRANSCRIPTIONAL ACTIVATOR XLNR-RELATED"/>
    <property type="match status" value="1"/>
</dbReference>
<gene>
    <name evidence="10" type="ORF">BO87DRAFT_458394</name>
</gene>
<dbReference type="InterPro" id="IPR001138">
    <property type="entry name" value="Zn2Cys6_DnaBD"/>
</dbReference>
<evidence type="ECO:0000256" key="4">
    <source>
        <dbReference type="ARBA" id="ARBA00023163"/>
    </source>
</evidence>
<dbReference type="AlphaFoldDB" id="A0A318YSU6"/>
<dbReference type="SMART" id="SM00066">
    <property type="entry name" value="GAL4"/>
    <property type="match status" value="1"/>
</dbReference>
<evidence type="ECO:0000256" key="3">
    <source>
        <dbReference type="ARBA" id="ARBA00023125"/>
    </source>
</evidence>
<dbReference type="Gene3D" id="4.10.240.10">
    <property type="entry name" value="Zn(2)-C6 fungal-type DNA-binding domain"/>
    <property type="match status" value="1"/>
</dbReference>
<feature type="compositionally biased region" description="Low complexity" evidence="8">
    <location>
        <begin position="88"/>
        <end position="106"/>
    </location>
</feature>
<evidence type="ECO:0000256" key="2">
    <source>
        <dbReference type="ARBA" id="ARBA00023015"/>
    </source>
</evidence>
<protein>
    <recommendedName>
        <fullName evidence="6">Xylanolytic transcriptional activator xlnR</fullName>
    </recommendedName>
    <alternativeName>
        <fullName evidence="7">Xylanase regulator</fullName>
    </alternativeName>
</protein>
<evidence type="ECO:0000256" key="7">
    <source>
        <dbReference type="ARBA" id="ARBA00041954"/>
    </source>
</evidence>
<dbReference type="PROSITE" id="PS00463">
    <property type="entry name" value="ZN2_CY6_FUNGAL_1"/>
    <property type="match status" value="1"/>
</dbReference>
<keyword evidence="2" id="KW-0805">Transcription regulation</keyword>
<evidence type="ECO:0000259" key="9">
    <source>
        <dbReference type="PROSITE" id="PS50048"/>
    </source>
</evidence>
<evidence type="ECO:0000256" key="5">
    <source>
        <dbReference type="ARBA" id="ARBA00023242"/>
    </source>
</evidence>
<keyword evidence="1" id="KW-0862">Zinc</keyword>
<dbReference type="EMBL" id="KZ821457">
    <property type="protein sequence ID" value="PYH35120.1"/>
    <property type="molecule type" value="Genomic_DNA"/>
</dbReference>
<keyword evidence="3" id="KW-0238">DNA-binding</keyword>
<feature type="domain" description="Zn(2)-C6 fungal-type" evidence="9">
    <location>
        <begin position="22"/>
        <end position="51"/>
    </location>
</feature>
<dbReference type="SUPFAM" id="SSF57701">
    <property type="entry name" value="Zn2/Cys6 DNA-binding domain"/>
    <property type="match status" value="1"/>
</dbReference>
<dbReference type="PANTHER" id="PTHR47663">
    <property type="entry name" value="XYLANOLYTIC TRANSCRIPTIONAL ACTIVATOR XLNR-RELATED"/>
    <property type="match status" value="1"/>
</dbReference>
<accession>A0A318YSU6</accession>
<evidence type="ECO:0000256" key="6">
    <source>
        <dbReference type="ARBA" id="ARBA00040261"/>
    </source>
</evidence>
<reference evidence="10" key="1">
    <citation type="submission" date="2016-12" db="EMBL/GenBank/DDBJ databases">
        <title>The genomes of Aspergillus section Nigri reveals drivers in fungal speciation.</title>
        <authorList>
            <consortium name="DOE Joint Genome Institute"/>
            <person name="Vesth T.C."/>
            <person name="Nybo J."/>
            <person name="Theobald S."/>
            <person name="Brandl J."/>
            <person name="Frisvad J.C."/>
            <person name="Nielsen K.F."/>
            <person name="Lyhne E.K."/>
            <person name="Kogle M.E."/>
            <person name="Kuo A."/>
            <person name="Riley R."/>
            <person name="Clum A."/>
            <person name="Nolan M."/>
            <person name="Lipzen A."/>
            <person name="Salamov A."/>
            <person name="Henrissat B."/>
            <person name="Wiebenga A."/>
            <person name="De Vries R.P."/>
            <person name="Grigoriev I.V."/>
            <person name="Mortensen U.H."/>
            <person name="Andersen M.R."/>
            <person name="Baker S.E."/>
        </authorList>
    </citation>
    <scope>NUCLEOTIDE SEQUENCE [LARGE SCALE GENOMIC DNA]</scope>
    <source>
        <strain evidence="10">CBS 115656</strain>
    </source>
</reference>
<dbReference type="InterPro" id="IPR036864">
    <property type="entry name" value="Zn2-C6_fun-type_DNA-bd_sf"/>
</dbReference>
<dbReference type="Pfam" id="PF00172">
    <property type="entry name" value="Zn_clus"/>
    <property type="match status" value="1"/>
</dbReference>
<evidence type="ECO:0000313" key="10">
    <source>
        <dbReference type="EMBL" id="PYH35120.1"/>
    </source>
</evidence>
<evidence type="ECO:0000256" key="8">
    <source>
        <dbReference type="SAM" id="MobiDB-lite"/>
    </source>
</evidence>
<dbReference type="RefSeq" id="XP_025480598.1">
    <property type="nucleotide sequence ID" value="XM_025628874.1"/>
</dbReference>
<name>A0A318YSU6_ASPNB</name>
<evidence type="ECO:0000313" key="11">
    <source>
        <dbReference type="Proteomes" id="UP000247647"/>
    </source>
</evidence>
<dbReference type="InterPro" id="IPR051439">
    <property type="entry name" value="XlnR/Xlr1"/>
</dbReference>
<dbReference type="GeneID" id="37131330"/>
<dbReference type="GO" id="GO:0000981">
    <property type="term" value="F:DNA-binding transcription factor activity, RNA polymerase II-specific"/>
    <property type="evidence" value="ECO:0007669"/>
    <property type="project" value="InterPro"/>
</dbReference>
<keyword evidence="4" id="KW-0804">Transcription</keyword>
<dbReference type="Proteomes" id="UP000247647">
    <property type="component" value="Unassembled WGS sequence"/>
</dbReference>
<feature type="region of interest" description="Disordered" evidence="8">
    <location>
        <begin position="76"/>
        <end position="120"/>
    </location>
</feature>
<dbReference type="PROSITE" id="PS50048">
    <property type="entry name" value="ZN2_CY6_FUNGAL_2"/>
    <property type="match status" value="1"/>
</dbReference>
<proteinExistence type="predicted"/>
<dbReference type="OrthoDB" id="4330117at2759"/>
<evidence type="ECO:0000256" key="1">
    <source>
        <dbReference type="ARBA" id="ARBA00022833"/>
    </source>
</evidence>
<dbReference type="GO" id="GO:0009893">
    <property type="term" value="P:positive regulation of metabolic process"/>
    <property type="evidence" value="ECO:0007669"/>
    <property type="project" value="UniProtKB-ARBA"/>
</dbReference>